<dbReference type="PATRIC" id="fig|1449350.3.peg.1079"/>
<dbReference type="GO" id="GO:0006310">
    <property type="term" value="P:DNA recombination"/>
    <property type="evidence" value="ECO:0007669"/>
    <property type="project" value="UniProtKB-KW"/>
</dbReference>
<dbReference type="GO" id="GO:0015074">
    <property type="term" value="P:DNA integration"/>
    <property type="evidence" value="ECO:0007669"/>
    <property type="project" value="InterPro"/>
</dbReference>
<protein>
    <submittedName>
        <fullName evidence="2">Uncharacterized protein</fullName>
    </submittedName>
</protein>
<dbReference type="SUPFAM" id="SSF56349">
    <property type="entry name" value="DNA breaking-rejoining enzymes"/>
    <property type="match status" value="1"/>
</dbReference>
<organism evidence="2 3">
    <name type="scientific">Roseivivax halodurans JCM 10272</name>
    <dbReference type="NCBI Taxonomy" id="1449350"/>
    <lineage>
        <taxon>Bacteria</taxon>
        <taxon>Pseudomonadati</taxon>
        <taxon>Pseudomonadota</taxon>
        <taxon>Alphaproteobacteria</taxon>
        <taxon>Rhodobacterales</taxon>
        <taxon>Roseobacteraceae</taxon>
        <taxon>Roseivivax</taxon>
    </lineage>
</organism>
<dbReference type="InterPro" id="IPR013762">
    <property type="entry name" value="Integrase-like_cat_sf"/>
</dbReference>
<keyword evidence="1" id="KW-0233">DNA recombination</keyword>
<dbReference type="STRING" id="1449350.OCH239_13755"/>
<evidence type="ECO:0000313" key="2">
    <source>
        <dbReference type="EMBL" id="ETX15516.1"/>
    </source>
</evidence>
<reference evidence="2 3" key="1">
    <citation type="submission" date="2014-01" db="EMBL/GenBank/DDBJ databases">
        <title>Roseivivax halodurans JCM 10272 Genome Sequencing.</title>
        <authorList>
            <person name="Lai Q."/>
            <person name="Li G."/>
            <person name="Shao Z."/>
        </authorList>
    </citation>
    <scope>NUCLEOTIDE SEQUENCE [LARGE SCALE GENOMIC DNA]</scope>
    <source>
        <strain evidence="2 3">JCM 10272</strain>
    </source>
</reference>
<dbReference type="RefSeq" id="WP_051489312.1">
    <property type="nucleotide sequence ID" value="NZ_JALZ01000004.1"/>
</dbReference>
<accession>X7EK15</accession>
<evidence type="ECO:0000256" key="1">
    <source>
        <dbReference type="ARBA" id="ARBA00023172"/>
    </source>
</evidence>
<dbReference type="EMBL" id="JALZ01000004">
    <property type="protein sequence ID" value="ETX15516.1"/>
    <property type="molecule type" value="Genomic_DNA"/>
</dbReference>
<gene>
    <name evidence="2" type="ORF">OCH239_13755</name>
</gene>
<keyword evidence="3" id="KW-1185">Reference proteome</keyword>
<dbReference type="AlphaFoldDB" id="X7EK15"/>
<dbReference type="Proteomes" id="UP000022447">
    <property type="component" value="Unassembled WGS sequence"/>
</dbReference>
<evidence type="ECO:0000313" key="3">
    <source>
        <dbReference type="Proteomes" id="UP000022447"/>
    </source>
</evidence>
<comment type="caution">
    <text evidence="2">The sequence shown here is derived from an EMBL/GenBank/DDBJ whole genome shotgun (WGS) entry which is preliminary data.</text>
</comment>
<name>X7EK15_9RHOB</name>
<dbReference type="eggNOG" id="ENOG5032W7R">
    <property type="taxonomic scope" value="Bacteria"/>
</dbReference>
<dbReference type="InterPro" id="IPR011010">
    <property type="entry name" value="DNA_brk_join_enz"/>
</dbReference>
<dbReference type="Gene3D" id="1.10.443.10">
    <property type="entry name" value="Intergrase catalytic core"/>
    <property type="match status" value="1"/>
</dbReference>
<sequence>MKHDRTLTTAAGPIFPDFLQWAKEAGESRDTILEIEKVATRLDLTDEELDLIPADLSYFEKVVAASPYGAVSRSKNLEAARNRGNSRVRAALGRFLAACGQQPSDAGARASHDRAIDFIAANEGFVEGGAHFTTGTHRPFLLVRARARLALPDLDQAEFDRLWHDATPDGRKSLRKFARRVEELRRGHNLWPELADLLPREDFEVPAVSDRARRLPWDSLPAEFRADAEEVFRQTLRQPSDMKEWAREQMRFGRSAVEIDAEIAARVGDKKKKLPKNIETALAGYRQATTWLLRESHAPETGFAGLGTLRDAFTTDALEAACAAQIARSAASPTLKDADESSTLWSRFTNLTTIARHGLRDPEILARIRLVRMFHADYVLSPIEMTADAEAICNRLRKSPHLAAAFVNAPARLGDISAKELATASTDFAKDRALRLSACAAAYTIQVSRALRPANLFMTRRRATPSCPRNLTWIADREHAELRFSGGEVKNGETLVVNVLGDDAKVLWQWDKVDRPKLMKLRGLHESPYLFPGTAAPRLRKSSLNLPGGCMSVASILELWDLGDRQLGLGLTPHQCRHALATLLLAVKPGAFGTVASVLANTEQVAKRHYGKDSGEAAAVAVRAALLERHPDIFARMQRRT</sequence>
<dbReference type="GO" id="GO:0003677">
    <property type="term" value="F:DNA binding"/>
    <property type="evidence" value="ECO:0007669"/>
    <property type="project" value="InterPro"/>
</dbReference>
<proteinExistence type="predicted"/>